<dbReference type="OMA" id="MCTHIGQ"/>
<dbReference type="KEGG" id="eiv:EIN_497920"/>
<dbReference type="InterPro" id="IPR013320">
    <property type="entry name" value="ConA-like_dom_sf"/>
</dbReference>
<dbReference type="InterPro" id="IPR043136">
    <property type="entry name" value="B30.2/SPRY_sf"/>
</dbReference>
<evidence type="ECO:0000313" key="4">
    <source>
        <dbReference type="Proteomes" id="UP000014680"/>
    </source>
</evidence>
<accession>A0A0A1UDH2</accession>
<dbReference type="InterPro" id="IPR050618">
    <property type="entry name" value="Ubq-SigPath_Reg"/>
</dbReference>
<dbReference type="InterPro" id="IPR003877">
    <property type="entry name" value="SPRY_dom"/>
</dbReference>
<dbReference type="Gene3D" id="2.60.120.920">
    <property type="match status" value="1"/>
</dbReference>
<evidence type="ECO:0000313" key="3">
    <source>
        <dbReference type="EMBL" id="ELP94612.1"/>
    </source>
</evidence>
<dbReference type="VEuPathDB" id="AmoebaDB:EIN_497920"/>
<dbReference type="PROSITE" id="PS50188">
    <property type="entry name" value="B302_SPRY"/>
    <property type="match status" value="1"/>
</dbReference>
<dbReference type="SUPFAM" id="SSF49899">
    <property type="entry name" value="Concanavalin A-like lectins/glucanases"/>
    <property type="match status" value="1"/>
</dbReference>
<sequence length="354" mass="40185">MSERFKLFSLPEPILEAIFLNLTNQDFNNLLLAYPNSINDRTLYLRLKKILGIEKVIVEKRLQNRGFKFLIPKMIYLEAPQTIIPNTTDNKSLVRNALWFSPLTMNEMENYTHVARHPFGPGPNYGAFVNYEGETIIISRNVFYFEVTFDKIEPSVQYVFGIGLAPQSYPKNRMVGWDKDALGYHSDDGNLFYNSGSGKNYHTGYGEGDTVGCGFDVKRKEVFFTLNGKVLPSIKVTQESFFPAVSMKKTKSFKVNFGAEPFVYDAYLLKDQEMRNEEEKLNIKDPKTTLSFFDPNEERTLLDFTDSGSPLFFDSGSGSGSGMTDTDDNNGGNFSPNEENDESYDISDMGSDLF</sequence>
<keyword evidence="4" id="KW-1185">Reference proteome</keyword>
<dbReference type="PANTHER" id="PTHR12864">
    <property type="entry name" value="RAN BINDING PROTEIN 9-RELATED"/>
    <property type="match status" value="1"/>
</dbReference>
<feature type="domain" description="B30.2/SPRY" evidence="2">
    <location>
        <begin position="66"/>
        <end position="262"/>
    </location>
</feature>
<dbReference type="Pfam" id="PF00622">
    <property type="entry name" value="SPRY"/>
    <property type="match status" value="1"/>
</dbReference>
<reference evidence="3 4" key="1">
    <citation type="submission" date="2012-10" db="EMBL/GenBank/DDBJ databases">
        <authorList>
            <person name="Zafar N."/>
            <person name="Inman J."/>
            <person name="Hall N."/>
            <person name="Lorenzi H."/>
            <person name="Caler E."/>
        </authorList>
    </citation>
    <scope>NUCLEOTIDE SEQUENCE [LARGE SCALE GENOMIC DNA]</scope>
    <source>
        <strain evidence="3 4">IP1</strain>
    </source>
</reference>
<dbReference type="AlphaFoldDB" id="A0A0A1UDH2"/>
<dbReference type="GeneID" id="14893591"/>
<dbReference type="InterPro" id="IPR001870">
    <property type="entry name" value="B30.2/SPRY"/>
</dbReference>
<organism evidence="3 4">
    <name type="scientific">Entamoeba invadens IP1</name>
    <dbReference type="NCBI Taxonomy" id="370355"/>
    <lineage>
        <taxon>Eukaryota</taxon>
        <taxon>Amoebozoa</taxon>
        <taxon>Evosea</taxon>
        <taxon>Archamoebae</taxon>
        <taxon>Mastigamoebida</taxon>
        <taxon>Entamoebidae</taxon>
        <taxon>Entamoeba</taxon>
    </lineage>
</organism>
<evidence type="ECO:0000256" key="1">
    <source>
        <dbReference type="SAM" id="MobiDB-lite"/>
    </source>
</evidence>
<name>A0A0A1UDH2_ENTIV</name>
<dbReference type="Proteomes" id="UP000014680">
    <property type="component" value="Unassembled WGS sequence"/>
</dbReference>
<evidence type="ECO:0000259" key="2">
    <source>
        <dbReference type="PROSITE" id="PS50188"/>
    </source>
</evidence>
<dbReference type="CDD" id="cd12885">
    <property type="entry name" value="SPRY_RanBP_like"/>
    <property type="match status" value="1"/>
</dbReference>
<dbReference type="InterPro" id="IPR044736">
    <property type="entry name" value="Gid1/RanBPM/SPLA_SPRY"/>
</dbReference>
<dbReference type="RefSeq" id="XP_004261383.1">
    <property type="nucleotide sequence ID" value="XM_004261335.1"/>
</dbReference>
<dbReference type="EMBL" id="KB206184">
    <property type="protein sequence ID" value="ELP94612.1"/>
    <property type="molecule type" value="Genomic_DNA"/>
</dbReference>
<dbReference type="SMART" id="SM00449">
    <property type="entry name" value="SPRY"/>
    <property type="match status" value="1"/>
</dbReference>
<dbReference type="OrthoDB" id="28296at2759"/>
<proteinExistence type="predicted"/>
<gene>
    <name evidence="3" type="ORF">EIN_497920</name>
</gene>
<feature type="region of interest" description="Disordered" evidence="1">
    <location>
        <begin position="315"/>
        <end position="354"/>
    </location>
</feature>
<protein>
    <recommendedName>
        <fullName evidence="2">B30.2/SPRY domain-containing protein</fullName>
    </recommendedName>
</protein>